<comment type="caution">
    <text evidence="5">The sequence shown here is derived from an EMBL/GenBank/DDBJ whole genome shotgun (WGS) entry which is preliminary data.</text>
</comment>
<dbReference type="OMA" id="FHQINER"/>
<proteinExistence type="inferred from homology"/>
<dbReference type="InterPro" id="IPR051697">
    <property type="entry name" value="Patched_domain-protein"/>
</dbReference>
<evidence type="ECO:0000313" key="5">
    <source>
        <dbReference type="EMBL" id="OLP96125.1"/>
    </source>
</evidence>
<feature type="transmembrane region" description="Helical" evidence="3">
    <location>
        <begin position="439"/>
        <end position="464"/>
    </location>
</feature>
<feature type="transmembrane region" description="Helical" evidence="3">
    <location>
        <begin position="927"/>
        <end position="948"/>
    </location>
</feature>
<feature type="transmembrane region" description="Helical" evidence="3">
    <location>
        <begin position="517"/>
        <end position="540"/>
    </location>
</feature>
<accession>A0A1Q9DLT5</accession>
<evidence type="ECO:0000313" key="6">
    <source>
        <dbReference type="Proteomes" id="UP000186817"/>
    </source>
</evidence>
<dbReference type="InterPro" id="IPR000731">
    <property type="entry name" value="SSD"/>
</dbReference>
<evidence type="ECO:0000256" key="1">
    <source>
        <dbReference type="ARBA" id="ARBA00005585"/>
    </source>
</evidence>
<gene>
    <name evidence="5" type="primary">Ptchd3</name>
    <name evidence="5" type="ORF">AK812_SmicGene21675</name>
</gene>
<feature type="region of interest" description="Disordered" evidence="2">
    <location>
        <begin position="1025"/>
        <end position="1050"/>
    </location>
</feature>
<evidence type="ECO:0000256" key="3">
    <source>
        <dbReference type="SAM" id="Phobius"/>
    </source>
</evidence>
<dbReference type="Proteomes" id="UP000186817">
    <property type="component" value="Unassembled WGS sequence"/>
</dbReference>
<dbReference type="OrthoDB" id="6510177at2759"/>
<dbReference type="PROSITE" id="PS51257">
    <property type="entry name" value="PROKAR_LIPOPROTEIN"/>
    <property type="match status" value="1"/>
</dbReference>
<dbReference type="PANTHER" id="PTHR10796">
    <property type="entry name" value="PATCHED-RELATED"/>
    <property type="match status" value="1"/>
</dbReference>
<dbReference type="GO" id="GO:0016020">
    <property type="term" value="C:membrane"/>
    <property type="evidence" value="ECO:0007669"/>
    <property type="project" value="TreeGrafter"/>
</dbReference>
<comment type="similarity">
    <text evidence="1">Belongs to the patched family.</text>
</comment>
<dbReference type="AlphaFoldDB" id="A0A1Q9DLT5"/>
<reference evidence="5 6" key="1">
    <citation type="submission" date="2016-02" db="EMBL/GenBank/DDBJ databases">
        <title>Genome analysis of coral dinoflagellate symbionts highlights evolutionary adaptations to a symbiotic lifestyle.</title>
        <authorList>
            <person name="Aranda M."/>
            <person name="Li Y."/>
            <person name="Liew Y.J."/>
            <person name="Baumgarten S."/>
            <person name="Simakov O."/>
            <person name="Wilson M."/>
            <person name="Piel J."/>
            <person name="Ashoor H."/>
            <person name="Bougouffa S."/>
            <person name="Bajic V.B."/>
            <person name="Ryu T."/>
            <person name="Ravasi T."/>
            <person name="Bayer T."/>
            <person name="Micklem G."/>
            <person name="Kim H."/>
            <person name="Bhak J."/>
            <person name="Lajeunesse T.C."/>
            <person name="Voolstra C.R."/>
        </authorList>
    </citation>
    <scope>NUCLEOTIDE SEQUENCE [LARGE SCALE GENOMIC DNA]</scope>
    <source>
        <strain evidence="5 6">CCMP2467</strain>
    </source>
</reference>
<dbReference type="PANTHER" id="PTHR10796:SF92">
    <property type="entry name" value="PATCHED-RELATED, ISOFORM A"/>
    <property type="match status" value="1"/>
</dbReference>
<keyword evidence="3" id="KW-1133">Transmembrane helix</keyword>
<feature type="domain" description="SSD" evidence="4">
    <location>
        <begin position="444"/>
        <end position="521"/>
    </location>
</feature>
<keyword evidence="6" id="KW-1185">Reference proteome</keyword>
<evidence type="ECO:0000256" key="2">
    <source>
        <dbReference type="SAM" id="MobiDB-lite"/>
    </source>
</evidence>
<feature type="domain" description="SSD" evidence="4">
    <location>
        <begin position="525"/>
        <end position="550"/>
    </location>
</feature>
<keyword evidence="3" id="KW-0472">Membrane</keyword>
<protein>
    <submittedName>
        <fullName evidence="5">Patched domain-containing protein 3</fullName>
    </submittedName>
</protein>
<feature type="transmembrane region" description="Helical" evidence="3">
    <location>
        <begin position="597"/>
        <end position="616"/>
    </location>
</feature>
<evidence type="ECO:0000259" key="4">
    <source>
        <dbReference type="PROSITE" id="PS50156"/>
    </source>
</evidence>
<dbReference type="SUPFAM" id="SSF82866">
    <property type="entry name" value="Multidrug efflux transporter AcrB transmembrane domain"/>
    <property type="match status" value="2"/>
</dbReference>
<dbReference type="PROSITE" id="PS50156">
    <property type="entry name" value="SSD"/>
    <property type="match status" value="2"/>
</dbReference>
<feature type="transmembrane region" description="Helical" evidence="3">
    <location>
        <begin position="960"/>
        <end position="980"/>
    </location>
</feature>
<feature type="compositionally biased region" description="Polar residues" evidence="2">
    <location>
        <begin position="1036"/>
        <end position="1050"/>
    </location>
</feature>
<organism evidence="5 6">
    <name type="scientific">Symbiodinium microadriaticum</name>
    <name type="common">Dinoflagellate</name>
    <name type="synonym">Zooxanthella microadriatica</name>
    <dbReference type="NCBI Taxonomy" id="2951"/>
    <lineage>
        <taxon>Eukaryota</taxon>
        <taxon>Sar</taxon>
        <taxon>Alveolata</taxon>
        <taxon>Dinophyceae</taxon>
        <taxon>Suessiales</taxon>
        <taxon>Symbiodiniaceae</taxon>
        <taxon>Symbiodinium</taxon>
    </lineage>
</organism>
<feature type="transmembrane region" description="Helical" evidence="3">
    <location>
        <begin position="887"/>
        <end position="907"/>
    </location>
</feature>
<feature type="transmembrane region" description="Helical" evidence="3">
    <location>
        <begin position="858"/>
        <end position="880"/>
    </location>
</feature>
<sequence length="1125" mass="123439">MPRVKSLVCSVLFVVACGGGFSFLTNETRPEKQWVPAGSLALDHNEYVQQTFPSNSRFNLFTATCNDVEEADCNIFDPKYIKRFHQINERIMNISIDGDEIVADLDKAHKRGEGDRRPWLQYQGQWSFMGSPENVNGSVVFNGRKCFSFGPFCGKQSILDVFKDDDYIIRTLTAEGARMAINEWEDQENFCPLTIAVDNSPCFNSNCQKYDTVQERNDCRTLARSYCATSCPDPRNMDTCKDRGCLTLGSFEAVEAENQLNTDPNETGQAPESAFEFQPTKIKTMVGGLVLDDTQQYVGGKHLSGFFALNKAELFCPSQGTADPVADEWERRALCLMGVDADPRAEPKLECPEDDLLKFNGCLAEFGNAIRGDIAKLTSSYAVIIVYCAIMIGKCDAIHSGVAMSFVAVLLAPASPLRRMGVDADPRAEPKLECPEDDLLKFNGCLAVLIVGLTIASTLGLMGYFGVPNGNLNNNLYFLLLGLGVDDAFVLSSEYARHSQENKDLSIPDRIAATARTGGISAPWFCTYAGVSIVLCYTYQLTVFLPCLALNARRVEANRIDCCRSGCCCCCLPRQAFQGGVLKRGLKGFMERVTTPMGQIITIVLFAALTAGGIFGTTKIYKDFKLEWFIPDSSYVNQFFDVNNMYFATGTPITINMRASPDAFEVQEGLHELYGYLNTTELINHDVGVDSWYQEFMEWAVDPNQAATASATFTPSRTAAIARFADRPAFYGALHTWYRGTTGSRYRGSLIWASEACNVDGSVEVIPPGCDVSGGLRASRFNAELSLAATDKGTNRYTTMESMRKKVDELVSGAFPYSFDFLYWEEVGVIDTELVRNLMVCGGVILVVIFTLVPSPRIAIWVVLCVALSIVDTLGFMYFWDVTISGVSTIYVLICVGLAVDYAAHIAHMFKESTGSPRERAIAAAERIGPCTFNAVLSTLLAVVVVGFSESYVFRIFFKVLFLVVTIAEAHGLWLLPAILSICGGSKDPVGFSAGARPAREKGLVLFCDCLPQNGPVDKVNEELRELQSPPKQEEGSSSDSSAVPHSGIGQSVWENAPIGKYRAEYGNEGRFCLDHLLALTWMQRMSLAFAASSMIRLGTRAVTGALEDDVAGVVCVIANSSRRV</sequence>
<dbReference type="Gene3D" id="1.20.1640.10">
    <property type="entry name" value="Multidrug efflux transporter AcrB transmembrane domain"/>
    <property type="match status" value="2"/>
</dbReference>
<keyword evidence="3" id="KW-0812">Transmembrane</keyword>
<dbReference type="Pfam" id="PF12349">
    <property type="entry name" value="Sterol-sensing"/>
    <property type="match status" value="2"/>
</dbReference>
<dbReference type="InterPro" id="IPR053958">
    <property type="entry name" value="HMGCR/SNAP/NPC1-like_SSD"/>
</dbReference>
<name>A0A1Q9DLT5_SYMMI</name>
<dbReference type="EMBL" id="LSRX01000479">
    <property type="protein sequence ID" value="OLP96125.1"/>
    <property type="molecule type" value="Genomic_DNA"/>
</dbReference>
<feature type="transmembrane region" description="Helical" evidence="3">
    <location>
        <begin position="834"/>
        <end position="852"/>
    </location>
</feature>